<dbReference type="GO" id="GO:0046983">
    <property type="term" value="F:protein dimerization activity"/>
    <property type="evidence" value="ECO:0007669"/>
    <property type="project" value="InterPro"/>
</dbReference>
<dbReference type="GO" id="GO:0000155">
    <property type="term" value="F:phosphorelay sensor kinase activity"/>
    <property type="evidence" value="ECO:0007669"/>
    <property type="project" value="InterPro"/>
</dbReference>
<evidence type="ECO:0000259" key="10">
    <source>
        <dbReference type="Pfam" id="PF07730"/>
    </source>
</evidence>
<dbReference type="OrthoDB" id="9781904at2"/>
<keyword evidence="12" id="KW-1185">Reference proteome</keyword>
<evidence type="ECO:0000256" key="8">
    <source>
        <dbReference type="ARBA" id="ARBA00023012"/>
    </source>
</evidence>
<feature type="transmembrane region" description="Helical" evidence="9">
    <location>
        <begin position="121"/>
        <end position="141"/>
    </location>
</feature>
<organism evidence="11 12">
    <name type="scientific">Clostridium oryzae</name>
    <dbReference type="NCBI Taxonomy" id="1450648"/>
    <lineage>
        <taxon>Bacteria</taxon>
        <taxon>Bacillati</taxon>
        <taxon>Bacillota</taxon>
        <taxon>Clostridia</taxon>
        <taxon>Eubacteriales</taxon>
        <taxon>Clostridiaceae</taxon>
        <taxon>Clostridium</taxon>
    </lineage>
</organism>
<feature type="transmembrane region" description="Helical" evidence="9">
    <location>
        <begin position="59"/>
        <end position="78"/>
    </location>
</feature>
<proteinExistence type="predicted"/>
<dbReference type="AlphaFoldDB" id="A0A1V4IS11"/>
<keyword evidence="3" id="KW-0597">Phosphoprotein</keyword>
<dbReference type="Gene3D" id="3.30.565.10">
    <property type="entry name" value="Histidine kinase-like ATPase, C-terminal domain"/>
    <property type="match status" value="1"/>
</dbReference>
<sequence length="403" mass="45852">MILYYSIIKDRHIIKLYMNKLSIKADIGCEILEVFIVIYKAIITVYFIITCLQNPQYKFSQVEIIVAVLLIYIIINVLKEIIEPESVKNVLIGLAMVIIAIGYYYGIKLFIIFWSLSFIELLYAKISKVIIGVIFVLQGIFIFHSSYINQFILFSCLSFFFYDLLQKSFNRISNILIDNEKLRSKNEMLMINLESSEKLEQQMVYTSKLEERNKVAQEIHDKIGHTISGSTMQLEAAKMLLEVDQEKAKTLIQITIDVLRDGMENIRSTLRSIKPAIEQMGINNLDLSLSKFSKSSGIKSNLFCEGNLDVISFKQWKVIYDNVNESLTNAIKYSAAKSLSVKIQILNKFIKVEVKDDGKGCDVYSKGLGLMGMDERTAGVNGKLIVDGSDGFSVITLLPIVRE</sequence>
<comment type="catalytic activity">
    <reaction evidence="1">
        <text>ATP + protein L-histidine = ADP + protein N-phospho-L-histidine.</text>
        <dbReference type="EC" id="2.7.13.3"/>
    </reaction>
</comment>
<keyword evidence="4 11" id="KW-0808">Transferase</keyword>
<keyword evidence="5" id="KW-0547">Nucleotide-binding</keyword>
<dbReference type="SUPFAM" id="SSF55874">
    <property type="entry name" value="ATPase domain of HSP90 chaperone/DNA topoisomerase II/histidine kinase"/>
    <property type="match status" value="1"/>
</dbReference>
<evidence type="ECO:0000256" key="6">
    <source>
        <dbReference type="ARBA" id="ARBA00022777"/>
    </source>
</evidence>
<dbReference type="InterPro" id="IPR036890">
    <property type="entry name" value="HATPase_C_sf"/>
</dbReference>
<dbReference type="CDD" id="cd16917">
    <property type="entry name" value="HATPase_UhpB-NarQ-NarX-like"/>
    <property type="match status" value="1"/>
</dbReference>
<protein>
    <recommendedName>
        <fullName evidence="2">histidine kinase</fullName>
        <ecNumber evidence="2">2.7.13.3</ecNumber>
    </recommendedName>
</protein>
<gene>
    <name evidence="11" type="primary">desK_1</name>
    <name evidence="11" type="ORF">CLORY_18450</name>
</gene>
<evidence type="ECO:0000256" key="2">
    <source>
        <dbReference type="ARBA" id="ARBA00012438"/>
    </source>
</evidence>
<dbReference type="Pfam" id="PF07730">
    <property type="entry name" value="HisKA_3"/>
    <property type="match status" value="1"/>
</dbReference>
<name>A0A1V4IS11_9CLOT</name>
<dbReference type="Gene3D" id="1.20.5.1930">
    <property type="match status" value="1"/>
</dbReference>
<keyword evidence="9" id="KW-0472">Membrane</keyword>
<evidence type="ECO:0000313" key="12">
    <source>
        <dbReference type="Proteomes" id="UP000190080"/>
    </source>
</evidence>
<evidence type="ECO:0000256" key="3">
    <source>
        <dbReference type="ARBA" id="ARBA00022553"/>
    </source>
</evidence>
<evidence type="ECO:0000256" key="9">
    <source>
        <dbReference type="SAM" id="Phobius"/>
    </source>
</evidence>
<reference evidence="11 12" key="1">
    <citation type="submission" date="2017-03" db="EMBL/GenBank/DDBJ databases">
        <title>Genome sequence of Clostridium oryzae DSM 28571.</title>
        <authorList>
            <person name="Poehlein A."/>
            <person name="Daniel R."/>
        </authorList>
    </citation>
    <scope>NUCLEOTIDE SEQUENCE [LARGE SCALE GENOMIC DNA]</scope>
    <source>
        <strain evidence="11 12">DSM 28571</strain>
    </source>
</reference>
<dbReference type="InterPro" id="IPR050482">
    <property type="entry name" value="Sensor_HK_TwoCompSys"/>
</dbReference>
<keyword evidence="7" id="KW-0067">ATP-binding</keyword>
<dbReference type="EC" id="2.7.13.3" evidence="2"/>
<dbReference type="EMBL" id="MZGV01000016">
    <property type="protein sequence ID" value="OPJ62237.1"/>
    <property type="molecule type" value="Genomic_DNA"/>
</dbReference>
<feature type="domain" description="Signal transduction histidine kinase subgroup 3 dimerisation and phosphoacceptor" evidence="10">
    <location>
        <begin position="211"/>
        <end position="276"/>
    </location>
</feature>
<evidence type="ECO:0000256" key="1">
    <source>
        <dbReference type="ARBA" id="ARBA00000085"/>
    </source>
</evidence>
<evidence type="ECO:0000256" key="4">
    <source>
        <dbReference type="ARBA" id="ARBA00022679"/>
    </source>
</evidence>
<keyword evidence="9" id="KW-0812">Transmembrane</keyword>
<evidence type="ECO:0000313" key="11">
    <source>
        <dbReference type="EMBL" id="OPJ62237.1"/>
    </source>
</evidence>
<keyword evidence="9" id="KW-1133">Transmembrane helix</keyword>
<keyword evidence="6 11" id="KW-0418">Kinase</keyword>
<dbReference type="PANTHER" id="PTHR24421:SF10">
    <property type="entry name" value="NITRATE_NITRITE SENSOR PROTEIN NARQ"/>
    <property type="match status" value="1"/>
</dbReference>
<keyword evidence="8" id="KW-0902">Two-component regulatory system</keyword>
<feature type="transmembrane region" description="Helical" evidence="9">
    <location>
        <begin position="147"/>
        <end position="165"/>
    </location>
</feature>
<dbReference type="PANTHER" id="PTHR24421">
    <property type="entry name" value="NITRATE/NITRITE SENSOR PROTEIN NARX-RELATED"/>
    <property type="match status" value="1"/>
</dbReference>
<comment type="caution">
    <text evidence="11">The sequence shown here is derived from an EMBL/GenBank/DDBJ whole genome shotgun (WGS) entry which is preliminary data.</text>
</comment>
<dbReference type="GO" id="GO:0016020">
    <property type="term" value="C:membrane"/>
    <property type="evidence" value="ECO:0007669"/>
    <property type="project" value="InterPro"/>
</dbReference>
<dbReference type="GO" id="GO:0005524">
    <property type="term" value="F:ATP binding"/>
    <property type="evidence" value="ECO:0007669"/>
    <property type="project" value="UniProtKB-KW"/>
</dbReference>
<feature type="transmembrane region" description="Helical" evidence="9">
    <location>
        <begin position="90"/>
        <end position="114"/>
    </location>
</feature>
<dbReference type="InterPro" id="IPR011712">
    <property type="entry name" value="Sig_transdc_His_kin_sub3_dim/P"/>
</dbReference>
<evidence type="ECO:0000256" key="5">
    <source>
        <dbReference type="ARBA" id="ARBA00022741"/>
    </source>
</evidence>
<feature type="transmembrane region" description="Helical" evidence="9">
    <location>
        <begin position="31"/>
        <end position="52"/>
    </location>
</feature>
<dbReference type="STRING" id="1450648.CLORY_18450"/>
<evidence type="ECO:0000256" key="7">
    <source>
        <dbReference type="ARBA" id="ARBA00022840"/>
    </source>
</evidence>
<dbReference type="Proteomes" id="UP000190080">
    <property type="component" value="Unassembled WGS sequence"/>
</dbReference>
<accession>A0A1V4IS11</accession>